<dbReference type="GO" id="GO:0070573">
    <property type="term" value="F:metallodipeptidase activity"/>
    <property type="evidence" value="ECO:0007669"/>
    <property type="project" value="InterPro"/>
</dbReference>
<dbReference type="InterPro" id="IPR008257">
    <property type="entry name" value="Pept_M19"/>
</dbReference>
<dbReference type="PROSITE" id="PS51365">
    <property type="entry name" value="RENAL_DIPEPTIDASE_2"/>
    <property type="match status" value="1"/>
</dbReference>
<comment type="caution">
    <text evidence="1">The sequence shown here is derived from an EMBL/GenBank/DDBJ whole genome shotgun (WGS) entry which is preliminary data.</text>
</comment>
<protein>
    <submittedName>
        <fullName evidence="1">Microsomal dipeptidase-like Zn-dependent dipeptidase</fullName>
    </submittedName>
</protein>
<dbReference type="AlphaFoldDB" id="A0AAE3G2D9"/>
<reference evidence="1" key="1">
    <citation type="submission" date="2022-03" db="EMBL/GenBank/DDBJ databases">
        <title>Genomic Encyclopedia of Type Strains, Phase III (KMG-III): the genomes of soil and plant-associated and newly described type strains.</title>
        <authorList>
            <person name="Whitman W."/>
        </authorList>
    </citation>
    <scope>NUCLEOTIDE SEQUENCE</scope>
    <source>
        <strain evidence="1">ANL 6-2</strain>
    </source>
</reference>
<organism evidence="1 2">
    <name type="scientific">Natronocella acetinitrilica</name>
    <dbReference type="NCBI Taxonomy" id="414046"/>
    <lineage>
        <taxon>Bacteria</taxon>
        <taxon>Pseudomonadati</taxon>
        <taxon>Pseudomonadota</taxon>
        <taxon>Gammaproteobacteria</taxon>
        <taxon>Chromatiales</taxon>
        <taxon>Ectothiorhodospiraceae</taxon>
        <taxon>Natronocella</taxon>
    </lineage>
</organism>
<evidence type="ECO:0000313" key="2">
    <source>
        <dbReference type="Proteomes" id="UP001205843"/>
    </source>
</evidence>
<sequence length="350" mass="39328">MDSTPAQVPEGEDLERRAAELHDAMLVVDGLQYSHWNRGVLEELRAGGLAAVHVTIAYHELARETLSRIGEWNRRYQVHADLIRPVREISDIRRARDEGRVGIFYGFQNCSPIEDDIDLVEIFRQLGVFVMQLTYNNQSLLGTGCYEEVDSGITRFGRQVIAEMNRVGMLVDMSHSAERSTLEAIELSRRPIVISHANPASFHPARRNKSDAVLRALAESGGLLGFSAYPFHLRGGSDCTLADYCDMIARTADLMGIEHIGIGTDLCQQQPAEVLTWMRNGRWARELDYGEGSAEQPDWPTQPDWFRNAADFPQLTRGLLAHGFSEDDIARIMGGNWYRILEDGTQPRSA</sequence>
<dbReference type="InterPro" id="IPR032466">
    <property type="entry name" value="Metal_Hydrolase"/>
</dbReference>
<dbReference type="SUPFAM" id="SSF51556">
    <property type="entry name" value="Metallo-dependent hydrolases"/>
    <property type="match status" value="1"/>
</dbReference>
<dbReference type="EMBL" id="JALJXV010000001">
    <property type="protein sequence ID" value="MCP1673466.1"/>
    <property type="molecule type" value="Genomic_DNA"/>
</dbReference>
<dbReference type="Proteomes" id="UP001205843">
    <property type="component" value="Unassembled WGS sequence"/>
</dbReference>
<name>A0AAE3G2D9_9GAMM</name>
<dbReference type="GO" id="GO:0006508">
    <property type="term" value="P:proteolysis"/>
    <property type="evidence" value="ECO:0007669"/>
    <property type="project" value="InterPro"/>
</dbReference>
<evidence type="ECO:0000313" key="1">
    <source>
        <dbReference type="EMBL" id="MCP1673466.1"/>
    </source>
</evidence>
<accession>A0AAE3G2D9</accession>
<gene>
    <name evidence="1" type="ORF">J2T57_000558</name>
</gene>
<dbReference type="RefSeq" id="WP_253473857.1">
    <property type="nucleotide sequence ID" value="NZ_JALJXV010000001.1"/>
</dbReference>
<dbReference type="PANTHER" id="PTHR10443">
    <property type="entry name" value="MICROSOMAL DIPEPTIDASE"/>
    <property type="match status" value="1"/>
</dbReference>
<dbReference type="PANTHER" id="PTHR10443:SF12">
    <property type="entry name" value="DIPEPTIDASE"/>
    <property type="match status" value="1"/>
</dbReference>
<dbReference type="Gene3D" id="3.20.20.140">
    <property type="entry name" value="Metal-dependent hydrolases"/>
    <property type="match status" value="1"/>
</dbReference>
<keyword evidence="2" id="KW-1185">Reference proteome</keyword>
<proteinExistence type="predicted"/>
<dbReference type="Pfam" id="PF01244">
    <property type="entry name" value="Peptidase_M19"/>
    <property type="match status" value="1"/>
</dbReference>